<comment type="subcellular location">
    <subcellularLocation>
        <location evidence="1 7">Cell membrane</location>
        <topology evidence="1 7">Multi-pass membrane protein</topology>
    </subcellularLocation>
</comment>
<feature type="transmembrane region" description="Helical" evidence="7">
    <location>
        <begin position="152"/>
        <end position="177"/>
    </location>
</feature>
<evidence type="ECO:0000313" key="9">
    <source>
        <dbReference type="Proteomes" id="UP001617427"/>
    </source>
</evidence>
<evidence type="ECO:0000256" key="2">
    <source>
        <dbReference type="ARBA" id="ARBA00009784"/>
    </source>
</evidence>
<proteinExistence type="inferred from homology"/>
<sequence>MLILFLKAAILIPITLLPILNPLGIAPVFANLLGNVSRKTEKKIARQVAINCWFMLVGAIFIGSHVLSFFGISLPIVRVGGGLLVAVSGWKLLSNNSQDSAIPNQVAKTYDEDLPDEEIKARSFYPLSFPLTVGPGTIAASITLGANTPTRLLDWVISVGSAAFGAALTALAIFLCYNYAQKLVNLMGRLGTMVVLRLSAFILLCIGIQIFWSGAAALLAEAGISGVAP</sequence>
<comment type="caution">
    <text evidence="8">The sequence shown here is derived from an EMBL/GenBank/DDBJ whole genome shotgun (WGS) entry which is preliminary data.</text>
</comment>
<dbReference type="InterPro" id="IPR002771">
    <property type="entry name" value="Multi_antbiot-R_MarC"/>
</dbReference>
<dbReference type="PANTHER" id="PTHR33508">
    <property type="entry name" value="UPF0056 MEMBRANE PROTEIN YHCE"/>
    <property type="match status" value="1"/>
</dbReference>
<reference evidence="8 9" key="1">
    <citation type="submission" date="2024-10" db="EMBL/GenBank/DDBJ databases">
        <title>The Natural Products Discovery Center: Release of the First 8490 Sequenced Strains for Exploring Actinobacteria Biosynthetic Diversity.</title>
        <authorList>
            <person name="Kalkreuter E."/>
            <person name="Kautsar S.A."/>
            <person name="Yang D."/>
            <person name="Bader C.D."/>
            <person name="Teijaro C.N."/>
            <person name="Fluegel L."/>
            <person name="Davis C.M."/>
            <person name="Simpson J.R."/>
            <person name="Lauterbach L."/>
            <person name="Steele A.D."/>
            <person name="Gui C."/>
            <person name="Meng S."/>
            <person name="Li G."/>
            <person name="Viehrig K."/>
            <person name="Ye F."/>
            <person name="Su P."/>
            <person name="Kiefer A.F."/>
            <person name="Nichols A."/>
            <person name="Cepeda A.J."/>
            <person name="Yan W."/>
            <person name="Fan B."/>
            <person name="Jiang Y."/>
            <person name="Adhikari A."/>
            <person name="Zheng C.-J."/>
            <person name="Schuster L."/>
            <person name="Cowan T.M."/>
            <person name="Smanski M.J."/>
            <person name="Chevrette M.G."/>
            <person name="De Carvalho L.P.S."/>
            <person name="Shen B."/>
        </authorList>
    </citation>
    <scope>NUCLEOTIDE SEQUENCE [LARGE SCALE GENOMIC DNA]</scope>
    <source>
        <strain evidence="8 9">NPDC087045</strain>
    </source>
</reference>
<comment type="caution">
    <text evidence="7">Lacks conserved residue(s) required for the propagation of feature annotation.</text>
</comment>
<dbReference type="EMBL" id="JBIUZV010000004">
    <property type="protein sequence ID" value="MFJ3046156.1"/>
    <property type="molecule type" value="Genomic_DNA"/>
</dbReference>
<dbReference type="Proteomes" id="UP001617427">
    <property type="component" value="Unassembled WGS sequence"/>
</dbReference>
<keyword evidence="9" id="KW-1185">Reference proteome</keyword>
<evidence type="ECO:0000256" key="4">
    <source>
        <dbReference type="ARBA" id="ARBA00022692"/>
    </source>
</evidence>
<protein>
    <recommendedName>
        <fullName evidence="7">UPF0056 membrane protein</fullName>
    </recommendedName>
</protein>
<feature type="transmembrane region" description="Helical" evidence="7">
    <location>
        <begin position="198"/>
        <end position="220"/>
    </location>
</feature>
<gene>
    <name evidence="8" type="ORF">ACIPEN_10010</name>
</gene>
<dbReference type="RefSeq" id="WP_050467749.1">
    <property type="nucleotide sequence ID" value="NZ_JBIUZV010000004.1"/>
</dbReference>
<dbReference type="PANTHER" id="PTHR33508:SF1">
    <property type="entry name" value="UPF0056 MEMBRANE PROTEIN YHCE"/>
    <property type="match status" value="1"/>
</dbReference>
<evidence type="ECO:0000256" key="5">
    <source>
        <dbReference type="ARBA" id="ARBA00022989"/>
    </source>
</evidence>
<feature type="transmembrane region" description="Helical" evidence="7">
    <location>
        <begin position="12"/>
        <end position="36"/>
    </location>
</feature>
<keyword evidence="5 7" id="KW-1133">Transmembrane helix</keyword>
<name>A0ABW8EXI0_9BURK</name>
<keyword evidence="6 7" id="KW-0472">Membrane</keyword>
<evidence type="ECO:0000256" key="7">
    <source>
        <dbReference type="RuleBase" id="RU362048"/>
    </source>
</evidence>
<comment type="similarity">
    <text evidence="2 7">Belongs to the UPF0056 (MarC) family.</text>
</comment>
<dbReference type="NCBIfam" id="TIGR00427">
    <property type="entry name" value="NAAT family transporter"/>
    <property type="match status" value="1"/>
</dbReference>
<feature type="transmembrane region" description="Helical" evidence="7">
    <location>
        <begin position="48"/>
        <end position="70"/>
    </location>
</feature>
<organism evidence="8 9">
    <name type="scientific">Herbaspirillum chlorophenolicum</name>
    <dbReference type="NCBI Taxonomy" id="211589"/>
    <lineage>
        <taxon>Bacteria</taxon>
        <taxon>Pseudomonadati</taxon>
        <taxon>Pseudomonadota</taxon>
        <taxon>Betaproteobacteria</taxon>
        <taxon>Burkholderiales</taxon>
        <taxon>Oxalobacteraceae</taxon>
        <taxon>Herbaspirillum</taxon>
    </lineage>
</organism>
<evidence type="ECO:0000256" key="1">
    <source>
        <dbReference type="ARBA" id="ARBA00004651"/>
    </source>
</evidence>
<evidence type="ECO:0000256" key="3">
    <source>
        <dbReference type="ARBA" id="ARBA00022475"/>
    </source>
</evidence>
<keyword evidence="3" id="KW-1003">Cell membrane</keyword>
<dbReference type="Pfam" id="PF01914">
    <property type="entry name" value="MarC"/>
    <property type="match status" value="1"/>
</dbReference>
<accession>A0ABW8EXI0</accession>
<keyword evidence="4 7" id="KW-0812">Transmembrane</keyword>
<evidence type="ECO:0000313" key="8">
    <source>
        <dbReference type="EMBL" id="MFJ3046156.1"/>
    </source>
</evidence>
<evidence type="ECO:0000256" key="6">
    <source>
        <dbReference type="ARBA" id="ARBA00023136"/>
    </source>
</evidence>